<dbReference type="InterPro" id="IPR012340">
    <property type="entry name" value="NA-bd_OB-fold"/>
</dbReference>
<dbReference type="CDD" id="cd04481">
    <property type="entry name" value="RPA1_DBD_B_like"/>
    <property type="match status" value="1"/>
</dbReference>
<dbReference type="PANTHER" id="PTHR47165:SF4">
    <property type="entry name" value="OS03G0429900 PROTEIN"/>
    <property type="match status" value="1"/>
</dbReference>
<dbReference type="Gene3D" id="2.40.50.140">
    <property type="entry name" value="Nucleic acid-binding proteins"/>
    <property type="match status" value="5"/>
</dbReference>
<gene>
    <name evidence="3" type="ORF">POM88_048315</name>
</gene>
<feature type="domain" description="Replication factor A C-terminal" evidence="2">
    <location>
        <begin position="586"/>
        <end position="693"/>
    </location>
</feature>
<comment type="caution">
    <text evidence="3">The sequence shown here is derived from an EMBL/GenBank/DDBJ whole genome shotgun (WGS) entry which is preliminary data.</text>
</comment>
<reference evidence="3" key="2">
    <citation type="submission" date="2023-05" db="EMBL/GenBank/DDBJ databases">
        <authorList>
            <person name="Schelkunov M.I."/>
        </authorList>
    </citation>
    <scope>NUCLEOTIDE SEQUENCE</scope>
    <source>
        <strain evidence="3">Hsosn_3</strain>
        <tissue evidence="3">Leaf</tissue>
    </source>
</reference>
<name>A0AAD8GV39_9APIA</name>
<dbReference type="SUPFAM" id="SSF50249">
    <property type="entry name" value="Nucleic acid-binding proteins"/>
    <property type="match status" value="4"/>
</dbReference>
<evidence type="ECO:0000313" key="3">
    <source>
        <dbReference type="EMBL" id="KAK1355059.1"/>
    </source>
</evidence>
<dbReference type="Pfam" id="PF08646">
    <property type="entry name" value="Rep_fac-A_C"/>
    <property type="match status" value="2"/>
</dbReference>
<dbReference type="InterPro" id="IPR013955">
    <property type="entry name" value="Rep_factor-A_C"/>
</dbReference>
<feature type="domain" description="Replication protein A 70 kDa DNA-binding subunit B/D first OB fold" evidence="1">
    <location>
        <begin position="5"/>
        <end position="110"/>
    </location>
</feature>
<evidence type="ECO:0008006" key="5">
    <source>
        <dbReference type="Google" id="ProtNLM"/>
    </source>
</evidence>
<accession>A0AAD8GV39</accession>
<organism evidence="3 4">
    <name type="scientific">Heracleum sosnowskyi</name>
    <dbReference type="NCBI Taxonomy" id="360622"/>
    <lineage>
        <taxon>Eukaryota</taxon>
        <taxon>Viridiplantae</taxon>
        <taxon>Streptophyta</taxon>
        <taxon>Embryophyta</taxon>
        <taxon>Tracheophyta</taxon>
        <taxon>Spermatophyta</taxon>
        <taxon>Magnoliopsida</taxon>
        <taxon>eudicotyledons</taxon>
        <taxon>Gunneridae</taxon>
        <taxon>Pentapetalae</taxon>
        <taxon>asterids</taxon>
        <taxon>campanulids</taxon>
        <taxon>Apiales</taxon>
        <taxon>Apiaceae</taxon>
        <taxon>Apioideae</taxon>
        <taxon>apioid superclade</taxon>
        <taxon>Tordylieae</taxon>
        <taxon>Tordyliinae</taxon>
        <taxon>Heracleum</taxon>
    </lineage>
</organism>
<protein>
    <recommendedName>
        <fullName evidence="5">Replication factor A C-terminal domain-containing protein</fullName>
    </recommendedName>
</protein>
<evidence type="ECO:0000259" key="1">
    <source>
        <dbReference type="Pfam" id="PF02721"/>
    </source>
</evidence>
<proteinExistence type="predicted"/>
<feature type="domain" description="Replication factor A C-terminal" evidence="2">
    <location>
        <begin position="282"/>
        <end position="403"/>
    </location>
</feature>
<dbReference type="Proteomes" id="UP001237642">
    <property type="component" value="Unassembled WGS sequence"/>
</dbReference>
<keyword evidence="4" id="KW-1185">Reference proteome</keyword>
<dbReference type="InterPro" id="IPR003871">
    <property type="entry name" value="RFA1B/D_OB_1st"/>
</dbReference>
<evidence type="ECO:0000313" key="4">
    <source>
        <dbReference type="Proteomes" id="UP001237642"/>
    </source>
</evidence>
<sequence length="754" mass="87636">MSLNKFQLLSNLDTKTYDWKCRVRTQSIWKGINKQTQQCWGTNVIFLDDSNNRIHAFISSKNVEKLTEEIKEGVIYVLSNFKVKHYLGHETYRAVRADKHIYFTEHTTCVKDISPGLSIEPYTFDLFALEEIEKNADDNRFLIDVVGIVMNVQGKVSTIKNDIETKRVVFQITDGRSKTNITLFNEFAESYENALQREDNEHVVIIMAAAKIHKYEGKVNLTNFPATRIYINPNHPSVEETKNKYKEMSMVDISSDDEDETKEVILISDIKGLGTQFIEKNITIEATIKRMDEKAAWYYARCARCNIEVLQQNGRYNCTNCKRIIPHPDKRFRVFSYCNDRTGSIGIILPDSGVRKLIKKTVFDIQAEYVQEPMIEPFPDELKQLQHKEYTITLKLNEENINNGCTVFEAESEHDTHVTTTPTTEMSTNIKIRARKAAGAVKFNVDDGLQTRMSKNIKKEKDFQETKIHGFIPGKCVDQHELNLRVGNICLIKDFIVQPYKQEDKFRPVQNDHQIIFSNDTKATAFYLNHNHHSVKQIRKMLEMPNYTKEILATQRKKKTELLTIADMKKLGGEYIEAHVLLHVNIKNVKEKQNWFYSICTECKNAFQMEDKVFYCSNCNRRIPHPEKRFRIQIMATDHSDKLDIILEDREVRTLIGKRAETLHKENQKEKGLPSELTKLANKNVTIQILIKEGNVLNKETTYWPNNICEGYYFPEEETNQTTQTMQQSNAEMECLNSTSTETQRNLYVLLSVM</sequence>
<reference evidence="3" key="1">
    <citation type="submission" date="2023-02" db="EMBL/GenBank/DDBJ databases">
        <title>Genome of toxic invasive species Heracleum sosnowskyi carries increased number of genes despite the absence of recent whole-genome duplications.</title>
        <authorList>
            <person name="Schelkunov M."/>
            <person name="Shtratnikova V."/>
            <person name="Makarenko M."/>
            <person name="Klepikova A."/>
            <person name="Omelchenko D."/>
            <person name="Novikova G."/>
            <person name="Obukhova E."/>
            <person name="Bogdanov V."/>
            <person name="Penin A."/>
            <person name="Logacheva M."/>
        </authorList>
    </citation>
    <scope>NUCLEOTIDE SEQUENCE</scope>
    <source>
        <strain evidence="3">Hsosn_3</strain>
        <tissue evidence="3">Leaf</tissue>
    </source>
</reference>
<evidence type="ECO:0000259" key="2">
    <source>
        <dbReference type="Pfam" id="PF08646"/>
    </source>
</evidence>
<dbReference type="AlphaFoldDB" id="A0AAD8GV39"/>
<dbReference type="PANTHER" id="PTHR47165">
    <property type="entry name" value="OS03G0429900 PROTEIN"/>
    <property type="match status" value="1"/>
</dbReference>
<dbReference type="Pfam" id="PF02721">
    <property type="entry name" value="DUF223"/>
    <property type="match status" value="1"/>
</dbReference>
<dbReference type="EMBL" id="JAUIZM010000011">
    <property type="protein sequence ID" value="KAK1355059.1"/>
    <property type="molecule type" value="Genomic_DNA"/>
</dbReference>